<gene>
    <name evidence="1" type="ORF">METZ01_LOCUS388544</name>
</gene>
<reference evidence="1" key="1">
    <citation type="submission" date="2018-05" db="EMBL/GenBank/DDBJ databases">
        <authorList>
            <person name="Lanie J.A."/>
            <person name="Ng W.-L."/>
            <person name="Kazmierczak K.M."/>
            <person name="Andrzejewski T.M."/>
            <person name="Davidsen T.M."/>
            <person name="Wayne K.J."/>
            <person name="Tettelin H."/>
            <person name="Glass J.I."/>
            <person name="Rusch D."/>
            <person name="Podicherti R."/>
            <person name="Tsui H.-C.T."/>
            <person name="Winkler M.E."/>
        </authorList>
    </citation>
    <scope>NUCLEOTIDE SEQUENCE</scope>
</reference>
<organism evidence="1">
    <name type="scientific">marine metagenome</name>
    <dbReference type="NCBI Taxonomy" id="408172"/>
    <lineage>
        <taxon>unclassified sequences</taxon>
        <taxon>metagenomes</taxon>
        <taxon>ecological metagenomes</taxon>
    </lineage>
</organism>
<proteinExistence type="predicted"/>
<dbReference type="EMBL" id="UINC01145514">
    <property type="protein sequence ID" value="SVD35690.1"/>
    <property type="molecule type" value="Genomic_DNA"/>
</dbReference>
<sequence length="61" mass="7056">YESGFIENEEIEECGAWQLRVRLPKDELDRVLQRGAVLKSEPGIAQVRKNEWPSKEEARTA</sequence>
<evidence type="ECO:0000313" key="1">
    <source>
        <dbReference type="EMBL" id="SVD35690.1"/>
    </source>
</evidence>
<dbReference type="AlphaFoldDB" id="A0A382UNA5"/>
<feature type="non-terminal residue" evidence="1">
    <location>
        <position position="1"/>
    </location>
</feature>
<accession>A0A382UNA5</accession>
<name>A0A382UNA5_9ZZZZ</name>
<protein>
    <submittedName>
        <fullName evidence="1">Uncharacterized protein</fullName>
    </submittedName>
</protein>